<dbReference type="InterPro" id="IPR029062">
    <property type="entry name" value="Class_I_gatase-like"/>
</dbReference>
<dbReference type="AlphaFoldDB" id="A0A8I0WBD2"/>
<feature type="non-terminal residue" evidence="2">
    <location>
        <position position="53"/>
    </location>
</feature>
<evidence type="ECO:0000259" key="1">
    <source>
        <dbReference type="Pfam" id="PF01965"/>
    </source>
</evidence>
<dbReference type="RefSeq" id="WP_196310172.1">
    <property type="nucleotide sequence ID" value="NZ_JADPYN010000086.1"/>
</dbReference>
<dbReference type="SUPFAM" id="SSF52317">
    <property type="entry name" value="Class I glutamine amidotransferase-like"/>
    <property type="match status" value="1"/>
</dbReference>
<dbReference type="Proteomes" id="UP000622362">
    <property type="component" value="Unassembled WGS sequence"/>
</dbReference>
<proteinExistence type="predicted"/>
<dbReference type="Gene3D" id="3.40.50.880">
    <property type="match status" value="1"/>
</dbReference>
<evidence type="ECO:0000313" key="2">
    <source>
        <dbReference type="EMBL" id="MBF9305040.1"/>
    </source>
</evidence>
<protein>
    <submittedName>
        <fullName evidence="2">DJ-1/PfpI family protein</fullName>
    </submittedName>
</protein>
<dbReference type="EMBL" id="JADPYN010000086">
    <property type="protein sequence ID" value="MBF9305040.1"/>
    <property type="molecule type" value="Genomic_DNA"/>
</dbReference>
<accession>A0A8I0WBD2</accession>
<comment type="caution">
    <text evidence="2">The sequence shown here is derived from an EMBL/GenBank/DDBJ whole genome shotgun (WGS) entry which is preliminary data.</text>
</comment>
<dbReference type="InterPro" id="IPR002818">
    <property type="entry name" value="DJ-1/PfpI"/>
</dbReference>
<organism evidence="2 3">
    <name type="scientific">Staphylococcus epidermidis</name>
    <dbReference type="NCBI Taxonomy" id="1282"/>
    <lineage>
        <taxon>Bacteria</taxon>
        <taxon>Bacillati</taxon>
        <taxon>Bacillota</taxon>
        <taxon>Bacilli</taxon>
        <taxon>Bacillales</taxon>
        <taxon>Staphylococcaceae</taxon>
        <taxon>Staphylococcus</taxon>
    </lineage>
</organism>
<reference evidence="2" key="1">
    <citation type="submission" date="2020-11" db="EMBL/GenBank/DDBJ databases">
        <title>Molecular epidemiology and genomic profiles of multidrug-resistant bacteria collected from clinical sources in South Africa.</title>
        <authorList>
            <person name="Asante J."/>
            <person name="Amoako D.G."/>
        </authorList>
    </citation>
    <scope>NUCLEOTIDE SEQUENCE</scope>
    <source>
        <strain evidence="2">C68</strain>
    </source>
</reference>
<name>A0A8I0WBD2_STAEP</name>
<feature type="domain" description="DJ-1/PfpI" evidence="1">
    <location>
        <begin position="3"/>
        <end position="53"/>
    </location>
</feature>
<gene>
    <name evidence="2" type="ORF">I3V53_13430</name>
</gene>
<dbReference type="Pfam" id="PF01965">
    <property type="entry name" value="DJ-1_PfpI"/>
    <property type="match status" value="1"/>
</dbReference>
<evidence type="ECO:0000313" key="3">
    <source>
        <dbReference type="Proteomes" id="UP000622362"/>
    </source>
</evidence>
<sequence>MTKKVAIILADEFEDIELTSPKEALEEAGFETEVIGDTANAEVVGKHGEKVTV</sequence>